<evidence type="ECO:0000313" key="2">
    <source>
        <dbReference type="EMBL" id="MBB5066466.1"/>
    </source>
</evidence>
<dbReference type="GO" id="GO:0047444">
    <property type="term" value="F:N-acylneuraminate-9-phosphate synthase activity"/>
    <property type="evidence" value="ECO:0007669"/>
    <property type="project" value="TreeGrafter"/>
</dbReference>
<dbReference type="CDD" id="cd11615">
    <property type="entry name" value="SAF_NeuB_like"/>
    <property type="match status" value="1"/>
</dbReference>
<dbReference type="InterPro" id="IPR051690">
    <property type="entry name" value="PseI-like"/>
</dbReference>
<dbReference type="Proteomes" id="UP000584867">
    <property type="component" value="Unassembled WGS sequence"/>
</dbReference>
<dbReference type="SUPFAM" id="SSF51269">
    <property type="entry name" value="AFP III-like domain"/>
    <property type="match status" value="1"/>
</dbReference>
<dbReference type="PANTHER" id="PTHR42966">
    <property type="entry name" value="N-ACETYLNEURAMINATE SYNTHASE"/>
    <property type="match status" value="1"/>
</dbReference>
<reference evidence="2 3" key="1">
    <citation type="submission" date="2020-08" db="EMBL/GenBank/DDBJ databases">
        <title>Genomic Encyclopedia of Type Strains, Phase IV (KMG-V): Genome sequencing to study the core and pangenomes of soil and plant-associated prokaryotes.</title>
        <authorList>
            <person name="Whitman W."/>
        </authorList>
    </citation>
    <scope>NUCLEOTIDE SEQUENCE [LARGE SCALE GENOMIC DNA]</scope>
    <source>
        <strain evidence="2 3">X5P3</strain>
    </source>
</reference>
<dbReference type="EMBL" id="JACHIO010000028">
    <property type="protein sequence ID" value="MBB5066466.1"/>
    <property type="molecule type" value="Genomic_DNA"/>
</dbReference>
<dbReference type="Gene3D" id="3.20.20.70">
    <property type="entry name" value="Aldolase class I"/>
    <property type="match status" value="1"/>
</dbReference>
<dbReference type="InterPro" id="IPR013974">
    <property type="entry name" value="SAF"/>
</dbReference>
<evidence type="ECO:0000313" key="3">
    <source>
        <dbReference type="Proteomes" id="UP000584867"/>
    </source>
</evidence>
<organism evidence="2 3">
    <name type="scientific">Granulicella mallensis</name>
    <dbReference type="NCBI Taxonomy" id="940614"/>
    <lineage>
        <taxon>Bacteria</taxon>
        <taxon>Pseudomonadati</taxon>
        <taxon>Acidobacteriota</taxon>
        <taxon>Terriglobia</taxon>
        <taxon>Terriglobales</taxon>
        <taxon>Acidobacteriaceae</taxon>
        <taxon>Granulicella</taxon>
    </lineage>
</organism>
<dbReference type="SMART" id="SM00858">
    <property type="entry name" value="SAF"/>
    <property type="match status" value="1"/>
</dbReference>
<dbReference type="Pfam" id="PF03102">
    <property type="entry name" value="NeuB"/>
    <property type="match status" value="1"/>
</dbReference>
<dbReference type="InterPro" id="IPR057736">
    <property type="entry name" value="SAF_PseI/NeuA/NeuB"/>
</dbReference>
<dbReference type="Pfam" id="PF08666">
    <property type="entry name" value="SAF"/>
    <property type="match status" value="1"/>
</dbReference>
<dbReference type="InterPro" id="IPR006190">
    <property type="entry name" value="SAF_AFP_Neu5Ac"/>
</dbReference>
<feature type="domain" description="AFP-like" evidence="1">
    <location>
        <begin position="305"/>
        <end position="361"/>
    </location>
</feature>
<dbReference type="InterPro" id="IPR020007">
    <property type="entry name" value="NeuB/NeuA"/>
</dbReference>
<sequence>MLGTENSMENKVVSIGDRGERRVGRGEPCFIIGEAGVNHNGSLELARKLVDVAVEAGCDAVKFQTFQAEKVCSPVAAKASYQQQTTGTEESQLDMVRKLELPFTAFRELHQHCIERGILFLSTPFDDESADFLAELSMPAFKIPSGEITNVFFLEHIARKGRPLIVSTGMATLEEVAFAVETIRATGNRQMVLLQCVSNYPAEPRSMNLRAMHTLEKEFGVAAGLSDHSVGTEIAFAAVALGACVIEKHFTLNKDLPGPDHRASLEPHELAHLVKGIRNIEAALGDGIKRPVAEELNTADVARRSLVAARFIPAGAVLTVDMLDVLRPGTGLAPAMRSQLLGRHTQRDIDAGTLLSLDMLV</sequence>
<dbReference type="PROSITE" id="PS50844">
    <property type="entry name" value="AFP_LIKE"/>
    <property type="match status" value="1"/>
</dbReference>
<dbReference type="InterPro" id="IPR036732">
    <property type="entry name" value="AFP_Neu5c_C_sf"/>
</dbReference>
<name>A0A7W8EC96_9BACT</name>
<dbReference type="NCBIfam" id="TIGR03569">
    <property type="entry name" value="NeuB_NnaB"/>
    <property type="match status" value="1"/>
</dbReference>
<comment type="caution">
    <text evidence="2">The sequence shown here is derived from an EMBL/GenBank/DDBJ whole genome shotgun (WGS) entry which is preliminary data.</text>
</comment>
<dbReference type="PANTHER" id="PTHR42966:SF1">
    <property type="entry name" value="SIALIC ACID SYNTHASE"/>
    <property type="match status" value="1"/>
</dbReference>
<proteinExistence type="predicted"/>
<dbReference type="SUPFAM" id="SSF51569">
    <property type="entry name" value="Aldolase"/>
    <property type="match status" value="1"/>
</dbReference>
<dbReference type="InterPro" id="IPR013785">
    <property type="entry name" value="Aldolase_TIM"/>
</dbReference>
<dbReference type="Gene3D" id="3.90.1210.10">
    <property type="entry name" value="Antifreeze-like/N-acetylneuraminic acid synthase C-terminal domain"/>
    <property type="match status" value="1"/>
</dbReference>
<gene>
    <name evidence="2" type="ORF">HDF15_004846</name>
</gene>
<accession>A0A7W8EC96</accession>
<dbReference type="GO" id="GO:0016051">
    <property type="term" value="P:carbohydrate biosynthetic process"/>
    <property type="evidence" value="ECO:0007669"/>
    <property type="project" value="InterPro"/>
</dbReference>
<dbReference type="AlphaFoldDB" id="A0A7W8EC96"/>
<evidence type="ECO:0000259" key="1">
    <source>
        <dbReference type="PROSITE" id="PS50844"/>
    </source>
</evidence>
<protein>
    <submittedName>
        <fullName evidence="2">N-acetylneuraminate synthase</fullName>
    </submittedName>
</protein>
<dbReference type="InterPro" id="IPR013132">
    <property type="entry name" value="PseI/NeuA/B-like_N"/>
</dbReference>
<dbReference type="RefSeq" id="WP_221314589.1">
    <property type="nucleotide sequence ID" value="NZ_JACHIO010000028.1"/>
</dbReference>